<reference evidence="5 6" key="1">
    <citation type="journal article" date="2023" name="G3 (Bethesda)">
        <title>A chromosome-level genome assembly of Zasmidium syzygii isolated from banana leaves.</title>
        <authorList>
            <person name="van Westerhoven A.C."/>
            <person name="Mehrabi R."/>
            <person name="Talebi R."/>
            <person name="Steentjes M.B.F."/>
            <person name="Corcolon B."/>
            <person name="Chong P.A."/>
            <person name="Kema G.H.J."/>
            <person name="Seidl M.F."/>
        </authorList>
    </citation>
    <scope>NUCLEOTIDE SEQUENCE [LARGE SCALE GENOMIC DNA]</scope>
    <source>
        <strain evidence="5 6">P124</strain>
    </source>
</reference>
<name>A0ABR0EQ00_ZASCE</name>
<feature type="region of interest" description="Disordered" evidence="2">
    <location>
        <begin position="353"/>
        <end position="380"/>
    </location>
</feature>
<keyword evidence="6" id="KW-1185">Reference proteome</keyword>
<evidence type="ECO:0000313" key="6">
    <source>
        <dbReference type="Proteomes" id="UP001305779"/>
    </source>
</evidence>
<dbReference type="EMBL" id="JAXOVC010000003">
    <property type="protein sequence ID" value="KAK4503664.1"/>
    <property type="molecule type" value="Genomic_DNA"/>
</dbReference>
<dbReference type="InterPro" id="IPR051624">
    <property type="entry name" value="RMD1/Sad1-interacting"/>
</dbReference>
<gene>
    <name evidence="5" type="ORF">PRZ48_004579</name>
</gene>
<dbReference type="Pfam" id="PF02582">
    <property type="entry name" value="DUF155"/>
    <property type="match status" value="1"/>
</dbReference>
<protein>
    <recommendedName>
        <fullName evidence="4">DUF155 domain-containing protein</fullName>
    </recommendedName>
</protein>
<dbReference type="PANTHER" id="PTHR16255:SF4">
    <property type="entry name" value="SPORULATION PROTEIN RMD8"/>
    <property type="match status" value="1"/>
</dbReference>
<dbReference type="InterPro" id="IPR003734">
    <property type="entry name" value="DUF155"/>
</dbReference>
<evidence type="ECO:0000256" key="3">
    <source>
        <dbReference type="SAM" id="Phobius"/>
    </source>
</evidence>
<feature type="compositionally biased region" description="Polar residues" evidence="2">
    <location>
        <begin position="278"/>
        <end position="293"/>
    </location>
</feature>
<feature type="region of interest" description="Disordered" evidence="2">
    <location>
        <begin position="263"/>
        <end position="312"/>
    </location>
</feature>
<feature type="domain" description="DUF155" evidence="4">
    <location>
        <begin position="325"/>
        <end position="527"/>
    </location>
</feature>
<dbReference type="PANTHER" id="PTHR16255">
    <property type="entry name" value="REQUIRED FOR MEIOTIC NUCLEAR DIVISION PROTEIN 1 HOMOLOG"/>
    <property type="match status" value="1"/>
</dbReference>
<evidence type="ECO:0000259" key="4">
    <source>
        <dbReference type="Pfam" id="PF02582"/>
    </source>
</evidence>
<evidence type="ECO:0000313" key="5">
    <source>
        <dbReference type="EMBL" id="KAK4503664.1"/>
    </source>
</evidence>
<keyword evidence="3" id="KW-0472">Membrane</keyword>
<accession>A0ABR0EQ00</accession>
<dbReference type="Proteomes" id="UP001305779">
    <property type="component" value="Unassembled WGS sequence"/>
</dbReference>
<keyword evidence="3" id="KW-0812">Transmembrane</keyword>
<feature type="compositionally biased region" description="Acidic residues" evidence="2">
    <location>
        <begin position="111"/>
        <end position="127"/>
    </location>
</feature>
<sequence length="610" mass="67735">MSVAGPRGQKRGPTVLVTDAREVRPQSSRPQPQRAGTRLISVDNVLQYASEIPSAQRRETPGVRPKHHNRTPSGRYPLDPKLSGRGVPLTTAHIPARSSKTSEKLVLLPETTEEDEGLEGFEEEDDSAPPRDDELRKRRQPGGGGRSEAERLPKSQRIADPQLARVTAYCTAQSYKLRSTAAFVRDQHGAKTKLYDDCLYCVYQLPLLGGSDGYRVRSSPVVKHPGGRSVLDEQIEANERRQYREGWGEESEEYSVRGNAEVFNSTPPPEMQQVAEEVTTNGVQESDSWNEEQQAGRRESSDSSAFSFPSPHAPISPEAHTVAELFIFSYGVAVLWNFSPNQEKDVLADMTFSSQSNTPSGKHSTHFSQKAAALAPPSTLPLVTRPLDESDFETEEFHFQYDETADKPRIYNDMITLRTSDHMIKLAMSHAIGQSTKLSFFEEKMQRTMSEAQYVPRRLALEGRLGMNRKEVVGLVGRLFEGRVDVNLSSNMLDTPNFFWDSEPTLHPLYAAVREYLEIKPRIQVLNERCQVFLDLAEILSDSIADVKMTRITWIIIVLIVLSILVTCTEVFLRFGILAAGKGKEGKDAGAAVLAAIGVDTGGSFGVGEL</sequence>
<feature type="region of interest" description="Disordered" evidence="2">
    <location>
        <begin position="1"/>
        <end position="158"/>
    </location>
</feature>
<proteinExistence type="inferred from homology"/>
<feature type="transmembrane region" description="Helical" evidence="3">
    <location>
        <begin position="552"/>
        <end position="573"/>
    </location>
</feature>
<feature type="compositionally biased region" description="Low complexity" evidence="2">
    <location>
        <begin position="302"/>
        <end position="312"/>
    </location>
</feature>
<feature type="compositionally biased region" description="Polar residues" evidence="2">
    <location>
        <begin position="353"/>
        <end position="368"/>
    </location>
</feature>
<evidence type="ECO:0000256" key="1">
    <source>
        <dbReference type="ARBA" id="ARBA00008306"/>
    </source>
</evidence>
<comment type="caution">
    <text evidence="5">The sequence shown here is derived from an EMBL/GenBank/DDBJ whole genome shotgun (WGS) entry which is preliminary data.</text>
</comment>
<organism evidence="5 6">
    <name type="scientific">Zasmidium cellare</name>
    <name type="common">Wine cellar mold</name>
    <name type="synonym">Racodium cellare</name>
    <dbReference type="NCBI Taxonomy" id="395010"/>
    <lineage>
        <taxon>Eukaryota</taxon>
        <taxon>Fungi</taxon>
        <taxon>Dikarya</taxon>
        <taxon>Ascomycota</taxon>
        <taxon>Pezizomycotina</taxon>
        <taxon>Dothideomycetes</taxon>
        <taxon>Dothideomycetidae</taxon>
        <taxon>Mycosphaerellales</taxon>
        <taxon>Mycosphaerellaceae</taxon>
        <taxon>Zasmidium</taxon>
    </lineage>
</organism>
<keyword evidence="3" id="KW-1133">Transmembrane helix</keyword>
<comment type="similarity">
    <text evidence="1">Belongs to the RMD1/sif2 family.</text>
</comment>
<feature type="compositionally biased region" description="Low complexity" evidence="2">
    <location>
        <begin position="371"/>
        <end position="380"/>
    </location>
</feature>
<evidence type="ECO:0000256" key="2">
    <source>
        <dbReference type="SAM" id="MobiDB-lite"/>
    </source>
</evidence>